<feature type="non-terminal residue" evidence="21">
    <location>
        <position position="477"/>
    </location>
</feature>
<keyword evidence="3 19" id="KW-0812">Transmembrane</keyword>
<accession>A0A553PX94</accession>
<evidence type="ECO:0000256" key="12">
    <source>
        <dbReference type="ARBA" id="ARBA00023180"/>
    </source>
</evidence>
<keyword evidence="13" id="KW-0393">Immunoglobulin domain</keyword>
<feature type="transmembrane region" description="Helical" evidence="19">
    <location>
        <begin position="394"/>
        <end position="414"/>
    </location>
</feature>
<dbReference type="GO" id="GO:0005886">
    <property type="term" value="C:plasma membrane"/>
    <property type="evidence" value="ECO:0007669"/>
    <property type="project" value="UniProtKB-SubCell"/>
</dbReference>
<evidence type="ECO:0000256" key="16">
    <source>
        <dbReference type="ARBA" id="ARBA00062520"/>
    </source>
</evidence>
<evidence type="ECO:0000256" key="15">
    <source>
        <dbReference type="ARBA" id="ARBA00058598"/>
    </source>
</evidence>
<keyword evidence="4" id="KW-0732">Signal</keyword>
<protein>
    <recommendedName>
        <fullName evidence="17">Neuroplastin</fullName>
    </recommendedName>
    <alternativeName>
        <fullName evidence="18">Stromal cell-derived receptor 1</fullName>
    </alternativeName>
</protein>
<dbReference type="GO" id="GO:0007156">
    <property type="term" value="P:homophilic cell adhesion via plasma membrane adhesion molecules"/>
    <property type="evidence" value="ECO:0007669"/>
    <property type="project" value="TreeGrafter"/>
</dbReference>
<dbReference type="SMART" id="SM00408">
    <property type="entry name" value="IGc2"/>
    <property type="match status" value="2"/>
</dbReference>
<sequence>IVSTIFSSTDPESLDVKSHLRIVGLHATGFRVTRFEPHQSRGVIVAAPAPLTSIPDSPPLPLLRTFSGSQANRENVLHRESVAAGFVKSPLSETKLTGDTFELYCDVVGKPTPEIQWWYAEINRADSFFQLWDGARRQRVSINTAYGLNGVSVLAITRVTIEDSGIYECRASNDPRRNDLRQNPSTTWIRAQATVTVLQKPSIDSSDQVILPLDSHSPPITLQCNLTISQSNNRESFWMKNGEEIPNTRAETRNTEYKLDKPRTEHAGEYMCVYTFDSAPSANATIEIKAAPDITGHKRSENKNEGEKAVLYCKSVGYPYPQWTWRKLDNGANLEIDNSTRRFFIMSKEGYTELSIVDLDIASDPGEYECNATNIIGSKSMTSILRVRSQLAPLWPLLGVLAEIIVLVLIIVIYEKRKKPDDVPDDDEPAGPIIFVSQRYTNKNCMQDILLFDPGSFFLYFLMFEQAFNLSLRCHQD</sequence>
<dbReference type="AlphaFoldDB" id="A0A553PX94"/>
<keyword evidence="5" id="KW-0677">Repeat</keyword>
<evidence type="ECO:0000256" key="10">
    <source>
        <dbReference type="ARBA" id="ARBA00023136"/>
    </source>
</evidence>
<dbReference type="GO" id="GO:0014069">
    <property type="term" value="C:postsynaptic density"/>
    <property type="evidence" value="ECO:0007669"/>
    <property type="project" value="UniProtKB-SubCell"/>
</dbReference>
<keyword evidence="7" id="KW-0524">Neurogenesis</keyword>
<evidence type="ECO:0000256" key="8">
    <source>
        <dbReference type="ARBA" id="ARBA00022989"/>
    </source>
</evidence>
<evidence type="ECO:0000256" key="13">
    <source>
        <dbReference type="ARBA" id="ARBA00023319"/>
    </source>
</evidence>
<evidence type="ECO:0000256" key="3">
    <source>
        <dbReference type="ARBA" id="ARBA00022692"/>
    </source>
</evidence>
<keyword evidence="8 19" id="KW-1133">Transmembrane helix</keyword>
<evidence type="ECO:0000256" key="1">
    <source>
        <dbReference type="ARBA" id="ARBA00004251"/>
    </source>
</evidence>
<dbReference type="PANTHER" id="PTHR10075:SF108">
    <property type="entry name" value="NEUROPLASTIN"/>
    <property type="match status" value="1"/>
</dbReference>
<evidence type="ECO:0000256" key="19">
    <source>
        <dbReference type="SAM" id="Phobius"/>
    </source>
</evidence>
<dbReference type="FunFam" id="2.60.40.10:FF:000291">
    <property type="entry name" value="Neuroplastin b"/>
    <property type="match status" value="1"/>
</dbReference>
<dbReference type="InterPro" id="IPR003598">
    <property type="entry name" value="Ig_sub2"/>
</dbReference>
<comment type="subunit">
    <text evidence="16">Interacts with ATP2B1; this interaction stabilizes ATP2B1 and increases ATPase activity; this interaction controls T cell calcium homeostasis following T cell activation. Interacts with XKR8; promoting its localization at the cell membrane.</text>
</comment>
<feature type="domain" description="Ig-like" evidence="20">
    <location>
        <begin position="292"/>
        <end position="382"/>
    </location>
</feature>
<keyword evidence="12" id="KW-0325">Glycoprotein</keyword>
<evidence type="ECO:0000256" key="2">
    <source>
        <dbReference type="ARBA" id="ARBA00022475"/>
    </source>
</evidence>
<dbReference type="InterPro" id="IPR003599">
    <property type="entry name" value="Ig_sub"/>
</dbReference>
<dbReference type="PRINTS" id="PR01856">
    <property type="entry name" value="BASIGIN"/>
</dbReference>
<dbReference type="Pfam" id="PF00047">
    <property type="entry name" value="ig"/>
    <property type="match status" value="1"/>
</dbReference>
<feature type="domain" description="Ig-like" evidence="20">
    <location>
        <begin position="98"/>
        <end position="187"/>
    </location>
</feature>
<dbReference type="Proteomes" id="UP000316079">
    <property type="component" value="Unassembled WGS sequence"/>
</dbReference>
<proteinExistence type="predicted"/>
<dbReference type="InterPro" id="IPR013783">
    <property type="entry name" value="Ig-like_fold"/>
</dbReference>
<dbReference type="SMART" id="SM00409">
    <property type="entry name" value="IG"/>
    <property type="match status" value="3"/>
</dbReference>
<dbReference type="GO" id="GO:0050804">
    <property type="term" value="P:modulation of chemical synaptic transmission"/>
    <property type="evidence" value="ECO:0007669"/>
    <property type="project" value="UniProtKB-ARBA"/>
</dbReference>
<name>A0A553PX94_9TELE</name>
<dbReference type="EMBL" id="SRMA01026567">
    <property type="protein sequence ID" value="TRY82305.1"/>
    <property type="molecule type" value="Genomic_DNA"/>
</dbReference>
<evidence type="ECO:0000313" key="22">
    <source>
        <dbReference type="Proteomes" id="UP000316079"/>
    </source>
</evidence>
<dbReference type="InterPro" id="IPR007110">
    <property type="entry name" value="Ig-like_dom"/>
</dbReference>
<dbReference type="FunFam" id="2.60.40.10:FF:000385">
    <property type="entry name" value="Neuroplastin a"/>
    <property type="match status" value="1"/>
</dbReference>
<gene>
    <name evidence="21" type="ORF">DNTS_009392</name>
</gene>
<evidence type="ECO:0000256" key="4">
    <source>
        <dbReference type="ARBA" id="ARBA00022729"/>
    </source>
</evidence>
<evidence type="ECO:0000256" key="6">
    <source>
        <dbReference type="ARBA" id="ARBA00022889"/>
    </source>
</evidence>
<dbReference type="GO" id="GO:0060255">
    <property type="term" value="P:regulation of macromolecule metabolic process"/>
    <property type="evidence" value="ECO:0007669"/>
    <property type="project" value="UniProtKB-ARBA"/>
</dbReference>
<keyword evidence="11" id="KW-1015">Disulfide bond</keyword>
<dbReference type="Pfam" id="PF13927">
    <property type="entry name" value="Ig_3"/>
    <property type="match status" value="2"/>
</dbReference>
<dbReference type="OrthoDB" id="5970915at2759"/>
<evidence type="ECO:0000256" key="11">
    <source>
        <dbReference type="ARBA" id="ARBA00023157"/>
    </source>
</evidence>
<keyword evidence="9" id="KW-0770">Synapse</keyword>
<keyword evidence="2" id="KW-1003">Cell membrane</keyword>
<evidence type="ECO:0000313" key="21">
    <source>
        <dbReference type="EMBL" id="TRY82305.1"/>
    </source>
</evidence>
<dbReference type="PANTHER" id="PTHR10075">
    <property type="entry name" value="BASIGIN RELATED"/>
    <property type="match status" value="1"/>
</dbReference>
<organism evidence="21 22">
    <name type="scientific">Danionella cerebrum</name>
    <dbReference type="NCBI Taxonomy" id="2873325"/>
    <lineage>
        <taxon>Eukaryota</taxon>
        <taxon>Metazoa</taxon>
        <taxon>Chordata</taxon>
        <taxon>Craniata</taxon>
        <taxon>Vertebrata</taxon>
        <taxon>Euteleostomi</taxon>
        <taxon>Actinopterygii</taxon>
        <taxon>Neopterygii</taxon>
        <taxon>Teleostei</taxon>
        <taxon>Ostariophysi</taxon>
        <taxon>Cypriniformes</taxon>
        <taxon>Danionidae</taxon>
        <taxon>Danioninae</taxon>
        <taxon>Danionella</taxon>
    </lineage>
</organism>
<evidence type="ECO:0000256" key="9">
    <source>
        <dbReference type="ARBA" id="ARBA00023018"/>
    </source>
</evidence>
<evidence type="ECO:0000256" key="5">
    <source>
        <dbReference type="ARBA" id="ARBA00022737"/>
    </source>
</evidence>
<dbReference type="STRING" id="623744.A0A553PX94"/>
<dbReference type="GO" id="GO:0007411">
    <property type="term" value="P:axon guidance"/>
    <property type="evidence" value="ECO:0007669"/>
    <property type="project" value="TreeGrafter"/>
</dbReference>
<dbReference type="SUPFAM" id="SSF48726">
    <property type="entry name" value="Immunoglobulin"/>
    <property type="match status" value="3"/>
</dbReference>
<evidence type="ECO:0000256" key="14">
    <source>
        <dbReference type="ARBA" id="ARBA00034105"/>
    </source>
</evidence>
<feature type="non-terminal residue" evidence="21">
    <location>
        <position position="1"/>
    </location>
</feature>
<reference evidence="21 22" key="1">
    <citation type="journal article" date="2019" name="Sci. Data">
        <title>Hybrid genome assembly and annotation of Danionella translucida.</title>
        <authorList>
            <person name="Kadobianskyi M."/>
            <person name="Schulze L."/>
            <person name="Schuelke M."/>
            <person name="Judkewitz B."/>
        </authorList>
    </citation>
    <scope>NUCLEOTIDE SEQUENCE [LARGE SCALE GENOMIC DNA]</scope>
    <source>
        <strain evidence="21 22">Bolton</strain>
    </source>
</reference>
<dbReference type="Gene3D" id="2.60.40.10">
    <property type="entry name" value="Immunoglobulins"/>
    <property type="match status" value="3"/>
</dbReference>
<dbReference type="GO" id="GO:0070593">
    <property type="term" value="P:dendrite self-avoidance"/>
    <property type="evidence" value="ECO:0007669"/>
    <property type="project" value="TreeGrafter"/>
</dbReference>
<dbReference type="InterPro" id="IPR036179">
    <property type="entry name" value="Ig-like_dom_sf"/>
</dbReference>
<keyword evidence="22" id="KW-1185">Reference proteome</keyword>
<comment type="caution">
    <text evidence="21">The sequence shown here is derived from an EMBL/GenBank/DDBJ whole genome shotgun (WGS) entry which is preliminary data.</text>
</comment>
<dbReference type="FunFam" id="2.60.40.10:FF:000387">
    <property type="entry name" value="Neuroplastin b"/>
    <property type="match status" value="1"/>
</dbReference>
<evidence type="ECO:0000256" key="18">
    <source>
        <dbReference type="ARBA" id="ARBA00081203"/>
    </source>
</evidence>
<evidence type="ECO:0000256" key="7">
    <source>
        <dbReference type="ARBA" id="ARBA00022902"/>
    </source>
</evidence>
<evidence type="ECO:0000259" key="20">
    <source>
        <dbReference type="PROSITE" id="PS50835"/>
    </source>
</evidence>
<dbReference type="GO" id="GO:0030425">
    <property type="term" value="C:dendrite"/>
    <property type="evidence" value="ECO:0007669"/>
    <property type="project" value="UniProtKB-ARBA"/>
</dbReference>
<dbReference type="InterPro" id="IPR013151">
    <property type="entry name" value="Immunoglobulin_dom"/>
</dbReference>
<keyword evidence="6" id="KW-0130">Cell adhesion</keyword>
<evidence type="ECO:0000256" key="17">
    <source>
        <dbReference type="ARBA" id="ARBA00069991"/>
    </source>
</evidence>
<dbReference type="GO" id="GO:0051239">
    <property type="term" value="P:regulation of multicellular organismal process"/>
    <property type="evidence" value="ECO:0007669"/>
    <property type="project" value="UniProtKB-ARBA"/>
</dbReference>
<dbReference type="GO" id="GO:0098632">
    <property type="term" value="F:cell-cell adhesion mediator activity"/>
    <property type="evidence" value="ECO:0007669"/>
    <property type="project" value="TreeGrafter"/>
</dbReference>
<keyword evidence="10 19" id="KW-0472">Membrane</keyword>
<dbReference type="PROSITE" id="PS50835">
    <property type="entry name" value="IG_LIKE"/>
    <property type="match status" value="3"/>
</dbReference>
<dbReference type="GO" id="GO:0030424">
    <property type="term" value="C:axon"/>
    <property type="evidence" value="ECO:0007669"/>
    <property type="project" value="TreeGrafter"/>
</dbReference>
<comment type="function">
    <text evidence="15">Probable homophilic and heterophilic cell adhesion molecule involved in long term potentiation at hippocampal excitatory synapses through activation of p38MAPK. May also regulate neurite outgrowth by activating the FGFR1 signaling pathway. May play a role in synaptic plasticity. Also acts as a chaperone for ATP2B1; stabilizes ATP2B1 and increases its ATPase activity. Promotes localization of XKR8 at the cell membrane.</text>
</comment>
<feature type="domain" description="Ig-like" evidence="20">
    <location>
        <begin position="201"/>
        <end position="287"/>
    </location>
</feature>
<comment type="subcellular location">
    <subcellularLocation>
        <location evidence="1">Cell membrane</location>
        <topology evidence="1">Single-pass type I membrane protein</topology>
    </subcellularLocation>
    <subcellularLocation>
        <location evidence="14">Postsynaptic density</location>
    </subcellularLocation>
</comment>